<keyword evidence="1" id="KW-0802">TPR repeat</keyword>
<organism evidence="2 3">
    <name type="scientific">Ectothiorhodospira magna</name>
    <dbReference type="NCBI Taxonomy" id="867345"/>
    <lineage>
        <taxon>Bacteria</taxon>
        <taxon>Pseudomonadati</taxon>
        <taxon>Pseudomonadota</taxon>
        <taxon>Gammaproteobacteria</taxon>
        <taxon>Chromatiales</taxon>
        <taxon>Ectothiorhodospiraceae</taxon>
        <taxon>Ectothiorhodospira</taxon>
    </lineage>
</organism>
<dbReference type="SUPFAM" id="SSF48452">
    <property type="entry name" value="TPR-like"/>
    <property type="match status" value="2"/>
</dbReference>
<dbReference type="OrthoDB" id="9151247at2"/>
<dbReference type="Proteomes" id="UP000199496">
    <property type="component" value="Unassembled WGS sequence"/>
</dbReference>
<evidence type="ECO:0000256" key="1">
    <source>
        <dbReference type="PROSITE-ProRule" id="PRU00339"/>
    </source>
</evidence>
<dbReference type="STRING" id="867345.SAMN05421693_11459"/>
<dbReference type="Gene3D" id="1.25.40.10">
    <property type="entry name" value="Tetratricopeptide repeat domain"/>
    <property type="match status" value="2"/>
</dbReference>
<dbReference type="EMBL" id="FOFO01000014">
    <property type="protein sequence ID" value="SEQ02362.1"/>
    <property type="molecule type" value="Genomic_DNA"/>
</dbReference>
<reference evidence="2 3" key="1">
    <citation type="submission" date="2016-10" db="EMBL/GenBank/DDBJ databases">
        <authorList>
            <person name="de Groot N.N."/>
        </authorList>
    </citation>
    <scope>NUCLEOTIDE SEQUENCE [LARGE SCALE GENOMIC DNA]</scope>
    <source>
        <strain evidence="2 3">B7-7</strain>
    </source>
</reference>
<name>A0A1H9CMC3_9GAMM</name>
<sequence length="801" mass="90657">MARKRNKKPSSPNKVASSLSADAIQSLGYEALAEGKYRDAINHFKTLAKIEPEACWQQGLLEAYEGRAQVLEAKGMLKEALAIRENRRRFESSPDPRYIALLLRLGRIPDALTAYTALSQTGDTRSLAQVRSLIAAIDLSRDTPIEGLPADDPVYVDGVHARHALAAWCRGDDEQVAQHLKAIPFRSPYRDLTLILKAMLCLPQDCGKTSALLDKIAADSAFAPLADAARLVLLPEADFIAALPNAGEQSARFAMNLRGWSPERQSLWRELIRRGPEPGPAHLMDVIEKHRQMLGDTWANQKLIRLIHAQWPAKVTPAILKALPSYESFILKAWTTPRFDFHDQEDALCAWENLINVITSGKKPKPGTPDALRVALIHRHLFETLDLSDSDFRKAIEVLLQKNLELVPDEIEEHSFLIQYYQEKKDIKVARRIVEQGLARWPENVTMLNAALDIAIATKAYKKAATLARRILERDPINRHAAQSLFDAHLAHATKQVKKNRPDLAFKEMETAIEWARTSQDKDRAMLMRALLQVLNETPGAIEEVRVRAHRLGQTPLASALAVVLQGSRLGLKTQHTLSLVGMDIERVPDPDDLMRCRDLLQDNMQRISAQSLQMTDILQPFHKPLIKAIQGPLPYQDYECWCELLSRTKDAVLYLMVARIAVDHYPDKPLFVFHEYRARQIQTEIHRAHFWLDDDDVERLETAHSLARSQGDIRTAQRLSDILDALYGFDSSASLLPDDIEDTVDLMIQVFYDHAPLNILRQMQDVEKRHGYPGLVNWVINYMAHNPPPSWIPPLDQLDS</sequence>
<dbReference type="Pfam" id="PF13432">
    <property type="entry name" value="TPR_16"/>
    <property type="match status" value="1"/>
</dbReference>
<proteinExistence type="predicted"/>
<accession>A0A1H9CMC3</accession>
<protein>
    <submittedName>
        <fullName evidence="2">Tetratricopeptide repeat-containing protein</fullName>
    </submittedName>
</protein>
<dbReference type="AlphaFoldDB" id="A0A1H9CMC3"/>
<dbReference type="InterPro" id="IPR019734">
    <property type="entry name" value="TPR_rpt"/>
</dbReference>
<keyword evidence="3" id="KW-1185">Reference proteome</keyword>
<dbReference type="PROSITE" id="PS50005">
    <property type="entry name" value="TPR"/>
    <property type="match status" value="1"/>
</dbReference>
<gene>
    <name evidence="2" type="ORF">SAMN05421693_11459</name>
</gene>
<feature type="repeat" description="TPR" evidence="1">
    <location>
        <begin position="21"/>
        <end position="54"/>
    </location>
</feature>
<evidence type="ECO:0000313" key="2">
    <source>
        <dbReference type="EMBL" id="SEQ02362.1"/>
    </source>
</evidence>
<dbReference type="InterPro" id="IPR011990">
    <property type="entry name" value="TPR-like_helical_dom_sf"/>
</dbReference>
<evidence type="ECO:0000313" key="3">
    <source>
        <dbReference type="Proteomes" id="UP000199496"/>
    </source>
</evidence>
<dbReference type="RefSeq" id="WP_143339687.1">
    <property type="nucleotide sequence ID" value="NZ_FOFO01000014.1"/>
</dbReference>